<keyword evidence="1" id="KW-0812">Transmembrane</keyword>
<comment type="caution">
    <text evidence="3">The sequence shown here is derived from an EMBL/GenBank/DDBJ whole genome shotgun (WGS) entry which is preliminary data.</text>
</comment>
<name>A0A853CB52_9ACTN</name>
<keyword evidence="4" id="KW-1185">Reference proteome</keyword>
<feature type="transmembrane region" description="Helical" evidence="1">
    <location>
        <begin position="12"/>
        <end position="29"/>
    </location>
</feature>
<sequence>MATLRCPPLRVWVWTAATLVLVVVATLLWRGSDAAATSRSTAAPAVDPTGSPAGALSQAWTRTAGVLPEQVVAGDRVIMGDRHGITALDPATGDPVWHYTRSNAVLCGVTATEGVAVAVFRTRIRCDQAVALHADTGGYAWTRSVDLDSDVTLRSTRSTVLAVSRGSVVVIDPLGDNIRWRSAPHGCSILDAVPGSSGIAVLLRCPGTQALRVRLLDGGQGNAAWTQDLSTNDGSQVQLAGADGGVAVVVGDELQFLSAADGTVTTVLPLPAAGQDDARPMSAVAGPLVLTWARGTLVARASDLAVLWQVPALGLPTPQTSLKALAMSSPLLVPEEGAFVALNPSNGQETGRSSVDGPPTGGVATPIGDVVVYRLPDRVIAYR</sequence>
<dbReference type="EMBL" id="JACBZT010000001">
    <property type="protein sequence ID" value="NYJ04567.1"/>
    <property type="molecule type" value="Genomic_DNA"/>
</dbReference>
<gene>
    <name evidence="3" type="ORF">GGQ55_000845</name>
</gene>
<feature type="domain" description="Pyrrolo-quinoline quinone repeat" evidence="2">
    <location>
        <begin position="212"/>
        <end position="362"/>
    </location>
</feature>
<evidence type="ECO:0000313" key="3">
    <source>
        <dbReference type="EMBL" id="NYJ04567.1"/>
    </source>
</evidence>
<dbReference type="InterPro" id="IPR015943">
    <property type="entry name" value="WD40/YVTN_repeat-like_dom_sf"/>
</dbReference>
<dbReference type="Pfam" id="PF13360">
    <property type="entry name" value="PQQ_2"/>
    <property type="match status" value="2"/>
</dbReference>
<evidence type="ECO:0000259" key="2">
    <source>
        <dbReference type="Pfam" id="PF13360"/>
    </source>
</evidence>
<evidence type="ECO:0000313" key="4">
    <source>
        <dbReference type="Proteomes" id="UP000541969"/>
    </source>
</evidence>
<dbReference type="RefSeq" id="WP_366488720.1">
    <property type="nucleotide sequence ID" value="NZ_JACBZT010000001.1"/>
</dbReference>
<dbReference type="InterPro" id="IPR002372">
    <property type="entry name" value="PQQ_rpt_dom"/>
</dbReference>
<dbReference type="Proteomes" id="UP000541969">
    <property type="component" value="Unassembled WGS sequence"/>
</dbReference>
<keyword evidence="1" id="KW-0472">Membrane</keyword>
<feature type="domain" description="Pyrrolo-quinoline quinone repeat" evidence="2">
    <location>
        <begin position="59"/>
        <end position="180"/>
    </location>
</feature>
<dbReference type="AlphaFoldDB" id="A0A853CB52"/>
<organism evidence="3 4">
    <name type="scientific">Petropleomorpha daqingensis</name>
    <dbReference type="NCBI Taxonomy" id="2026353"/>
    <lineage>
        <taxon>Bacteria</taxon>
        <taxon>Bacillati</taxon>
        <taxon>Actinomycetota</taxon>
        <taxon>Actinomycetes</taxon>
        <taxon>Geodermatophilales</taxon>
        <taxon>Geodermatophilaceae</taxon>
        <taxon>Petropleomorpha</taxon>
    </lineage>
</organism>
<dbReference type="InterPro" id="IPR011047">
    <property type="entry name" value="Quinoprotein_ADH-like_sf"/>
</dbReference>
<protein>
    <submittedName>
        <fullName evidence="3">Outer membrane protein assembly factor BamB</fullName>
    </submittedName>
</protein>
<dbReference type="SUPFAM" id="SSF50998">
    <property type="entry name" value="Quinoprotein alcohol dehydrogenase-like"/>
    <property type="match status" value="1"/>
</dbReference>
<accession>A0A853CB52</accession>
<keyword evidence="1" id="KW-1133">Transmembrane helix</keyword>
<dbReference type="Gene3D" id="2.130.10.10">
    <property type="entry name" value="YVTN repeat-like/Quinoprotein amine dehydrogenase"/>
    <property type="match status" value="1"/>
</dbReference>
<proteinExistence type="predicted"/>
<evidence type="ECO:0000256" key="1">
    <source>
        <dbReference type="SAM" id="Phobius"/>
    </source>
</evidence>
<reference evidence="3 4" key="1">
    <citation type="submission" date="2020-07" db="EMBL/GenBank/DDBJ databases">
        <title>Sequencing the genomes of 1000 actinobacteria strains.</title>
        <authorList>
            <person name="Klenk H.-P."/>
        </authorList>
    </citation>
    <scope>NUCLEOTIDE SEQUENCE [LARGE SCALE GENOMIC DNA]</scope>
    <source>
        <strain evidence="3 4">DSM 104001</strain>
    </source>
</reference>